<gene>
    <name evidence="2" type="ORF">COMA1_20004</name>
</gene>
<dbReference type="STRING" id="1742972.COMA1_20004"/>
<dbReference type="InterPro" id="IPR042099">
    <property type="entry name" value="ANL_N_sf"/>
</dbReference>
<feature type="domain" description="AMP-dependent synthetase/ligase" evidence="1">
    <location>
        <begin position="142"/>
        <end position="304"/>
    </location>
</feature>
<evidence type="ECO:0000259" key="1">
    <source>
        <dbReference type="Pfam" id="PF00501"/>
    </source>
</evidence>
<dbReference type="Pfam" id="PF00501">
    <property type="entry name" value="AMP-binding"/>
    <property type="match status" value="1"/>
</dbReference>
<keyword evidence="3" id="KW-1185">Reference proteome</keyword>
<proteinExistence type="predicted"/>
<accession>A0A0S4LAX5</accession>
<dbReference type="Proteomes" id="UP000199032">
    <property type="component" value="Unassembled WGS sequence"/>
</dbReference>
<dbReference type="InterPro" id="IPR053158">
    <property type="entry name" value="CapK_Type1_Caps_Biosynth"/>
</dbReference>
<dbReference type="InterPro" id="IPR000873">
    <property type="entry name" value="AMP-dep_synth/lig_dom"/>
</dbReference>
<dbReference type="OrthoDB" id="580775at2"/>
<dbReference type="Gene3D" id="3.40.50.12780">
    <property type="entry name" value="N-terminal domain of ligase-like"/>
    <property type="match status" value="1"/>
</dbReference>
<reference evidence="2 3" key="1">
    <citation type="submission" date="2015-10" db="EMBL/GenBank/DDBJ databases">
        <authorList>
            <person name="Gilbert D.G."/>
        </authorList>
    </citation>
    <scope>NUCLEOTIDE SEQUENCE [LARGE SCALE GENOMIC DNA]</scope>
    <source>
        <strain evidence="2">COMA1</strain>
    </source>
</reference>
<dbReference type="SUPFAM" id="SSF56801">
    <property type="entry name" value="Acetyl-CoA synthetase-like"/>
    <property type="match status" value="1"/>
</dbReference>
<sequence>MGKTFNQGRRRRSNVKGALLKAYHALPTPLRSVAASLRGFYLQSWRYGPETDRLVQEALTRESWAPDQWKVSQEERLRYVLCRAATQVPYYREQWVARRRAGDKASWEYLENWPILEKESLRENPRAFVADDCDVTQMFQEHTSGSTGKPLSLWQSRKTIRELYALNEARTLRWNGLSRHNRLAMVAGRLVTPVSQRKPPFWVWNQGLNQLYMSSYHLAPDLIGSYLEAISRYRVTYLSGYPSSLYALAQAGLGLGRKEVRMAVAITSAEPVYDYQRAAIAEAFNCPVRETYGMAEMVAMASECAFGWLHLWPEIGMVEVIQDGQSVSNGTSGELICTGLLNPDMPLIRYRVGDRGRLIDSAEVCQCGRTLPVLGSVEGRTGDVLYTKDGRQVSRFGAVFNGDLGLREAQIVQETLDCIRVNFVPTPAFNSDHERVIVQRLKERMGDIEVVMQPMTEIPRGPSGKFRIVICRLPKEDLPV</sequence>
<dbReference type="PANTHER" id="PTHR36932:SF1">
    <property type="entry name" value="CAPSULAR POLYSACCHARIDE BIOSYNTHESIS PROTEIN"/>
    <property type="match status" value="1"/>
</dbReference>
<organism evidence="2 3">
    <name type="scientific">Candidatus Nitrospira nitrosa</name>
    <dbReference type="NCBI Taxonomy" id="1742972"/>
    <lineage>
        <taxon>Bacteria</taxon>
        <taxon>Pseudomonadati</taxon>
        <taxon>Nitrospirota</taxon>
        <taxon>Nitrospiria</taxon>
        <taxon>Nitrospirales</taxon>
        <taxon>Nitrospiraceae</taxon>
        <taxon>Nitrospira</taxon>
    </lineage>
</organism>
<evidence type="ECO:0000313" key="3">
    <source>
        <dbReference type="Proteomes" id="UP000199032"/>
    </source>
</evidence>
<dbReference type="AlphaFoldDB" id="A0A0S4LAX5"/>
<name>A0A0S4LAX5_9BACT</name>
<dbReference type="PANTHER" id="PTHR36932">
    <property type="entry name" value="CAPSULAR POLYSACCHARIDE BIOSYNTHESIS PROTEIN"/>
    <property type="match status" value="1"/>
</dbReference>
<protein>
    <submittedName>
        <fullName evidence="2">Coenzyme F390 synthetase</fullName>
    </submittedName>
</protein>
<dbReference type="EMBL" id="CZQA01000008">
    <property type="protein sequence ID" value="CUS34881.1"/>
    <property type="molecule type" value="Genomic_DNA"/>
</dbReference>
<evidence type="ECO:0000313" key="2">
    <source>
        <dbReference type="EMBL" id="CUS34881.1"/>
    </source>
</evidence>